<dbReference type="Proteomes" id="UP000095286">
    <property type="component" value="Unplaced"/>
</dbReference>
<organism evidence="1 2">
    <name type="scientific">Rhabditophanes sp. KR3021</name>
    <dbReference type="NCBI Taxonomy" id="114890"/>
    <lineage>
        <taxon>Eukaryota</taxon>
        <taxon>Metazoa</taxon>
        <taxon>Ecdysozoa</taxon>
        <taxon>Nematoda</taxon>
        <taxon>Chromadorea</taxon>
        <taxon>Rhabditida</taxon>
        <taxon>Tylenchina</taxon>
        <taxon>Panagrolaimomorpha</taxon>
        <taxon>Strongyloidoidea</taxon>
        <taxon>Alloionematidae</taxon>
        <taxon>Rhabditophanes</taxon>
    </lineage>
</organism>
<name>A0AC35U0R3_9BILA</name>
<protein>
    <submittedName>
        <fullName evidence="2">START domain-containing protein</fullName>
    </submittedName>
</protein>
<proteinExistence type="predicted"/>
<reference evidence="2" key="1">
    <citation type="submission" date="2016-11" db="UniProtKB">
        <authorList>
            <consortium name="WormBaseParasite"/>
        </authorList>
    </citation>
    <scope>IDENTIFICATION</scope>
    <source>
        <strain evidence="2">KR3021</strain>
    </source>
</reference>
<evidence type="ECO:0000313" key="2">
    <source>
        <dbReference type="WBParaSite" id="RSKR_0000597400.1"/>
    </source>
</evidence>
<accession>A0AC35U0R3</accession>
<sequence>MTTKPDYNGNIVKILEDSDFQNIRKVCNNHDGWIKVCDKKNTKLYTMTVDDSHFPMYKVITDFEDVDSCTAYDVLQDNIYRKKWDKYMIESKDVGVINPNTDVCYYAIGSVAPFRSRDFIMQRSWLDNGKEKFILSHSICHKNYPPTTSHIRGNVHVTAYYITLLNNGGSRISYVTHSDPKGKLPGWFVNRITKTIAPKILKKLHKVCLEYPDWKAKNQPSFKPWLFPEQVMHLPRINLEDCLPQTYSNNGSIVDESDVKGTSIDEGDQN</sequence>
<dbReference type="WBParaSite" id="RSKR_0000597400.1">
    <property type="protein sequence ID" value="RSKR_0000597400.1"/>
    <property type="gene ID" value="RSKR_0000597400"/>
</dbReference>
<evidence type="ECO:0000313" key="1">
    <source>
        <dbReference type="Proteomes" id="UP000095286"/>
    </source>
</evidence>